<dbReference type="EMBL" id="LIAE01008257">
    <property type="protein sequence ID" value="PAV74884.1"/>
    <property type="molecule type" value="Genomic_DNA"/>
</dbReference>
<protein>
    <submittedName>
        <fullName evidence="2">Uncharacterized protein</fullName>
    </submittedName>
</protein>
<feature type="region of interest" description="Disordered" evidence="1">
    <location>
        <begin position="87"/>
        <end position="110"/>
    </location>
</feature>
<dbReference type="AlphaFoldDB" id="A0A2A2KLN2"/>
<sequence>MAKVERRYNNEQLEQSRFPVVCLAPSLQLNPRNPNPHRRPRHRRSNAGAKQVPLYLREIQKCTSDGKLTGAESGRVFFLLDRLPEEEVGAGEEDGPMLSESVPGGGLLLF</sequence>
<evidence type="ECO:0000313" key="3">
    <source>
        <dbReference type="Proteomes" id="UP000218231"/>
    </source>
</evidence>
<accession>A0A2A2KLN2</accession>
<organism evidence="2 3">
    <name type="scientific">Diploscapter pachys</name>
    <dbReference type="NCBI Taxonomy" id="2018661"/>
    <lineage>
        <taxon>Eukaryota</taxon>
        <taxon>Metazoa</taxon>
        <taxon>Ecdysozoa</taxon>
        <taxon>Nematoda</taxon>
        <taxon>Chromadorea</taxon>
        <taxon>Rhabditida</taxon>
        <taxon>Rhabditina</taxon>
        <taxon>Rhabditomorpha</taxon>
        <taxon>Rhabditoidea</taxon>
        <taxon>Rhabditidae</taxon>
        <taxon>Diploscapter</taxon>
    </lineage>
</organism>
<reference evidence="2 3" key="1">
    <citation type="journal article" date="2017" name="Curr. Biol.">
        <title>Genome architecture and evolution of a unichromosomal asexual nematode.</title>
        <authorList>
            <person name="Fradin H."/>
            <person name="Zegar C."/>
            <person name="Gutwein M."/>
            <person name="Lucas J."/>
            <person name="Kovtun M."/>
            <person name="Corcoran D."/>
            <person name="Baugh L.R."/>
            <person name="Kiontke K."/>
            <person name="Gunsalus K."/>
            <person name="Fitch D.H."/>
            <person name="Piano F."/>
        </authorList>
    </citation>
    <scope>NUCLEOTIDE SEQUENCE [LARGE SCALE GENOMIC DNA]</scope>
    <source>
        <strain evidence="2">PF1309</strain>
    </source>
</reference>
<feature type="compositionally biased region" description="Basic residues" evidence="1">
    <location>
        <begin position="35"/>
        <end position="45"/>
    </location>
</feature>
<name>A0A2A2KLN2_9BILA</name>
<proteinExistence type="predicted"/>
<feature type="region of interest" description="Disordered" evidence="1">
    <location>
        <begin position="26"/>
        <end position="50"/>
    </location>
</feature>
<evidence type="ECO:0000313" key="2">
    <source>
        <dbReference type="EMBL" id="PAV74884.1"/>
    </source>
</evidence>
<keyword evidence="3" id="KW-1185">Reference proteome</keyword>
<comment type="caution">
    <text evidence="2">The sequence shown here is derived from an EMBL/GenBank/DDBJ whole genome shotgun (WGS) entry which is preliminary data.</text>
</comment>
<dbReference type="Proteomes" id="UP000218231">
    <property type="component" value="Unassembled WGS sequence"/>
</dbReference>
<gene>
    <name evidence="2" type="ORF">WR25_04030</name>
</gene>
<evidence type="ECO:0000256" key="1">
    <source>
        <dbReference type="SAM" id="MobiDB-lite"/>
    </source>
</evidence>